<feature type="transmembrane region" description="Helical" evidence="1">
    <location>
        <begin position="102"/>
        <end position="128"/>
    </location>
</feature>
<accession>A0A8A7KF68</accession>
<evidence type="ECO:0000313" key="2">
    <source>
        <dbReference type="EMBL" id="QTL96804.1"/>
    </source>
</evidence>
<proteinExistence type="predicted"/>
<feature type="transmembrane region" description="Helical" evidence="1">
    <location>
        <begin position="140"/>
        <end position="163"/>
    </location>
</feature>
<dbReference type="AlphaFoldDB" id="A0A8A7KF68"/>
<dbReference type="Proteomes" id="UP000665020">
    <property type="component" value="Chromosome"/>
</dbReference>
<dbReference type="RefSeq" id="WP_230868492.1">
    <property type="nucleotide sequence ID" value="NZ_CP046640.1"/>
</dbReference>
<dbReference type="GO" id="GO:0022857">
    <property type="term" value="F:transmembrane transporter activity"/>
    <property type="evidence" value="ECO:0007669"/>
    <property type="project" value="InterPro"/>
</dbReference>
<dbReference type="KEGG" id="ifn:GM661_01850"/>
<organism evidence="2 3">
    <name type="scientific">Iocasia fonsfrigidae</name>
    <dbReference type="NCBI Taxonomy" id="2682810"/>
    <lineage>
        <taxon>Bacteria</taxon>
        <taxon>Bacillati</taxon>
        <taxon>Bacillota</taxon>
        <taxon>Clostridia</taxon>
        <taxon>Halanaerobiales</taxon>
        <taxon>Halanaerobiaceae</taxon>
        <taxon>Iocasia</taxon>
    </lineage>
</organism>
<feature type="transmembrane region" description="Helical" evidence="1">
    <location>
        <begin position="75"/>
        <end position="95"/>
    </location>
</feature>
<dbReference type="InterPro" id="IPR024529">
    <property type="entry name" value="ECF_trnsprt_substrate-spec"/>
</dbReference>
<keyword evidence="1" id="KW-1133">Transmembrane helix</keyword>
<dbReference type="Pfam" id="PF12822">
    <property type="entry name" value="ECF_trnsprt"/>
    <property type="match status" value="1"/>
</dbReference>
<gene>
    <name evidence="2" type="ORF">GM661_01850</name>
</gene>
<evidence type="ECO:0000313" key="3">
    <source>
        <dbReference type="Proteomes" id="UP000665020"/>
    </source>
</evidence>
<protein>
    <submittedName>
        <fullName evidence="2">ECF transporter S component</fullName>
    </submittedName>
</protein>
<keyword evidence="1" id="KW-0812">Transmembrane</keyword>
<feature type="transmembrane region" description="Helical" evidence="1">
    <location>
        <begin position="39"/>
        <end position="63"/>
    </location>
</feature>
<reference evidence="2" key="1">
    <citation type="submission" date="2019-12" db="EMBL/GenBank/DDBJ databases">
        <authorList>
            <person name="zhang j."/>
            <person name="sun C.M."/>
        </authorList>
    </citation>
    <scope>NUCLEOTIDE SEQUENCE</scope>
    <source>
        <strain evidence="2">NS-1</strain>
    </source>
</reference>
<keyword evidence="1" id="KW-0472">Membrane</keyword>
<sequence length="178" mass="19049">METKKIVFMGIFIALGLVIPTAFHYLLLGSGSVFLPMHIPVLLAGVYLGPAAGFIVGAVTPLLCSLLTGMPPLLPMLPIMFVELSIYGSAIGYLYQRRSLGIFTSLILTMLLGRVGAGFVVMIMVHLFGMNYLPANPLVYIWSSIIGGTVGIVIQLILIPVLLKYLKGGITGELGVKQ</sequence>
<feature type="transmembrane region" description="Helical" evidence="1">
    <location>
        <begin position="6"/>
        <end position="27"/>
    </location>
</feature>
<keyword evidence="3" id="KW-1185">Reference proteome</keyword>
<name>A0A8A7KF68_9FIRM</name>
<evidence type="ECO:0000256" key="1">
    <source>
        <dbReference type="SAM" id="Phobius"/>
    </source>
</evidence>
<dbReference type="Gene3D" id="1.10.1760.20">
    <property type="match status" value="1"/>
</dbReference>
<dbReference type="EMBL" id="CP046640">
    <property type="protein sequence ID" value="QTL96804.1"/>
    <property type="molecule type" value="Genomic_DNA"/>
</dbReference>